<dbReference type="EMBL" id="MN740545">
    <property type="protein sequence ID" value="QHS77337.1"/>
    <property type="molecule type" value="Genomic_DNA"/>
</dbReference>
<accession>A0A6C0ACA4</accession>
<reference evidence="1" key="1">
    <citation type="journal article" date="2020" name="Nature">
        <title>Giant virus diversity and host interactions through global metagenomics.</title>
        <authorList>
            <person name="Schulz F."/>
            <person name="Roux S."/>
            <person name="Paez-Espino D."/>
            <person name="Jungbluth S."/>
            <person name="Walsh D.A."/>
            <person name="Denef V.J."/>
            <person name="McMahon K.D."/>
            <person name="Konstantinidis K.T."/>
            <person name="Eloe-Fadrosh E.A."/>
            <person name="Kyrpides N.C."/>
            <person name="Woyke T."/>
        </authorList>
    </citation>
    <scope>NUCLEOTIDE SEQUENCE</scope>
    <source>
        <strain evidence="1">GVMAG-S-1004661-13</strain>
    </source>
</reference>
<proteinExistence type="predicted"/>
<evidence type="ECO:0000313" key="1">
    <source>
        <dbReference type="EMBL" id="QHS77337.1"/>
    </source>
</evidence>
<protein>
    <submittedName>
        <fullName evidence="1">Uncharacterized protein</fullName>
    </submittedName>
</protein>
<name>A0A6C0ACA4_9ZZZZ</name>
<organism evidence="1">
    <name type="scientific">viral metagenome</name>
    <dbReference type="NCBI Taxonomy" id="1070528"/>
    <lineage>
        <taxon>unclassified sequences</taxon>
        <taxon>metagenomes</taxon>
        <taxon>organismal metagenomes</taxon>
    </lineage>
</organism>
<sequence>MGHSDSKNIKCNEIYQYNNMSFQYNGKEWLSKNLSTGIYEYQNNVVINFDDIIKRFGFDELFMTENRVEMQTRADKIILNLLWSSSEPYLMKYVLEDLNKGEKRIDYIDITELLEVSKFSFFPKKKVFELTQKKDFGQKIIPNKKKMNHTEYITKIYNFKVNPDMKELVITPMRYNSHFINTKIDISNIYIVIKNILEAYGLDLATEA</sequence>
<dbReference type="AlphaFoldDB" id="A0A6C0ACA4"/>